<organism evidence="3 4">
    <name type="scientific">Duganella lactea</name>
    <dbReference type="NCBI Taxonomy" id="2692173"/>
    <lineage>
        <taxon>Bacteria</taxon>
        <taxon>Pseudomonadati</taxon>
        <taxon>Pseudomonadota</taxon>
        <taxon>Betaproteobacteria</taxon>
        <taxon>Burkholderiales</taxon>
        <taxon>Oxalobacteraceae</taxon>
        <taxon>Telluria group</taxon>
        <taxon>Duganella</taxon>
    </lineage>
</organism>
<proteinExistence type="predicted"/>
<dbReference type="InterPro" id="IPR012354">
    <property type="entry name" value="Esterase_lipase"/>
</dbReference>
<sequence>MKTITLPGGEHAVLALHGLLGNPLEMHYIGKRLQKAGYTVVIPLIPGYGYATGAGQSYRTTHYQAWYQDVVRHFEQLKSTHKTVSVTGLCIGAVLALRLAMERGEQIAALSLLSTTLAYDGWSLPWYRFLLPLAYYTPARYLYAYHERHPYGLKNENLQRWIAREMQVTGSSAAGASRLSAEGIFQAHRLIKEVRRGLGKVTTPALVIHAEEDDVSSVHSAEYVERHIGSAIKHKLILHDSYHIITLDNEKETVADESIAFFDQQLQHNHTIAL</sequence>
<dbReference type="InterPro" id="IPR029058">
    <property type="entry name" value="AB_hydrolase_fold"/>
</dbReference>
<dbReference type="Proteomes" id="UP000474565">
    <property type="component" value="Unassembled WGS sequence"/>
</dbReference>
<evidence type="ECO:0000313" key="3">
    <source>
        <dbReference type="EMBL" id="MYM83466.1"/>
    </source>
</evidence>
<dbReference type="EMBL" id="WWCP01000019">
    <property type="protein sequence ID" value="MYM83466.1"/>
    <property type="molecule type" value="Genomic_DNA"/>
</dbReference>
<dbReference type="GO" id="GO:0052689">
    <property type="term" value="F:carboxylic ester hydrolase activity"/>
    <property type="evidence" value="ECO:0007669"/>
    <property type="project" value="InterPro"/>
</dbReference>
<reference evidence="3 4" key="1">
    <citation type="submission" date="2019-12" db="EMBL/GenBank/DDBJ databases">
        <title>Novel species isolated from a subtropical stream in China.</title>
        <authorList>
            <person name="Lu H."/>
        </authorList>
    </citation>
    <scope>NUCLEOTIDE SEQUENCE [LARGE SCALE GENOMIC DNA]</scope>
    <source>
        <strain evidence="3 4">FT50W</strain>
    </source>
</reference>
<dbReference type="Gene3D" id="3.40.50.1820">
    <property type="entry name" value="alpha/beta hydrolase"/>
    <property type="match status" value="1"/>
</dbReference>
<feature type="domain" description="Serine aminopeptidase S33" evidence="2">
    <location>
        <begin position="12"/>
        <end position="249"/>
    </location>
</feature>
<dbReference type="SUPFAM" id="SSF53474">
    <property type="entry name" value="alpha/beta-Hydrolases"/>
    <property type="match status" value="1"/>
</dbReference>
<dbReference type="InterPro" id="IPR050266">
    <property type="entry name" value="AB_hydrolase_sf"/>
</dbReference>
<keyword evidence="1 3" id="KW-0378">Hydrolase</keyword>
<dbReference type="PANTHER" id="PTHR43798">
    <property type="entry name" value="MONOACYLGLYCEROL LIPASE"/>
    <property type="match status" value="1"/>
</dbReference>
<evidence type="ECO:0000313" key="4">
    <source>
        <dbReference type="Proteomes" id="UP000474565"/>
    </source>
</evidence>
<gene>
    <name evidence="3" type="ORF">GTP44_16070</name>
</gene>
<evidence type="ECO:0000259" key="2">
    <source>
        <dbReference type="Pfam" id="PF12146"/>
    </source>
</evidence>
<dbReference type="PIRSF" id="PIRSF017388">
    <property type="entry name" value="Esterase_lipase"/>
    <property type="match status" value="1"/>
</dbReference>
<dbReference type="AlphaFoldDB" id="A0A6L8MNM0"/>
<comment type="caution">
    <text evidence="3">The sequence shown here is derived from an EMBL/GenBank/DDBJ whole genome shotgun (WGS) entry which is preliminary data.</text>
</comment>
<dbReference type="GO" id="GO:0016020">
    <property type="term" value="C:membrane"/>
    <property type="evidence" value="ECO:0007669"/>
    <property type="project" value="TreeGrafter"/>
</dbReference>
<dbReference type="PANTHER" id="PTHR43798:SF31">
    <property type="entry name" value="AB HYDROLASE SUPERFAMILY PROTEIN YCLE"/>
    <property type="match status" value="1"/>
</dbReference>
<name>A0A6L8MNM0_9BURK</name>
<accession>A0A6L8MNM0</accession>
<evidence type="ECO:0000256" key="1">
    <source>
        <dbReference type="ARBA" id="ARBA00022801"/>
    </source>
</evidence>
<dbReference type="Pfam" id="PF12146">
    <property type="entry name" value="Hydrolase_4"/>
    <property type="match status" value="1"/>
</dbReference>
<dbReference type="InterPro" id="IPR022742">
    <property type="entry name" value="Hydrolase_4"/>
</dbReference>
<dbReference type="RefSeq" id="WP_161020230.1">
    <property type="nucleotide sequence ID" value="NZ_WWCP01000019.1"/>
</dbReference>
<protein>
    <submittedName>
        <fullName evidence="3">Alpha/beta fold hydrolase</fullName>
    </submittedName>
</protein>